<keyword evidence="1" id="KW-0812">Transmembrane</keyword>
<evidence type="ECO:0000313" key="2">
    <source>
        <dbReference type="EMBL" id="SHM40951.1"/>
    </source>
</evidence>
<evidence type="ECO:0008006" key="4">
    <source>
        <dbReference type="Google" id="ProtNLM"/>
    </source>
</evidence>
<name>A0A1M7IJP4_RUMFL</name>
<accession>A0A1M7IJP4</accession>
<dbReference type="Gene3D" id="2.20.28.30">
    <property type="entry name" value="RNA polymerase ii, chain L"/>
    <property type="match status" value="1"/>
</dbReference>
<reference evidence="2 3" key="1">
    <citation type="submission" date="2016-11" db="EMBL/GenBank/DDBJ databases">
        <authorList>
            <person name="Jaros S."/>
            <person name="Januszkiewicz K."/>
            <person name="Wedrychowicz H."/>
        </authorList>
    </citation>
    <scope>NUCLEOTIDE SEQUENCE [LARGE SCALE GENOMIC DNA]</scope>
    <source>
        <strain evidence="2 3">Y1</strain>
    </source>
</reference>
<protein>
    <recommendedName>
        <fullName evidence="4">Replication restart DNA helicase PriA</fullName>
    </recommendedName>
</protein>
<evidence type="ECO:0000256" key="1">
    <source>
        <dbReference type="SAM" id="Phobius"/>
    </source>
</evidence>
<feature type="transmembrane region" description="Helical" evidence="1">
    <location>
        <begin position="348"/>
        <end position="373"/>
    </location>
</feature>
<keyword evidence="1" id="KW-0472">Membrane</keyword>
<feature type="transmembrane region" description="Helical" evidence="1">
    <location>
        <begin position="317"/>
        <end position="336"/>
    </location>
</feature>
<keyword evidence="1" id="KW-1133">Transmembrane helix</keyword>
<sequence>MSDVTEYKCPNCGAPLKYDIDQQHMVCGFCSNKYDFEYIRSHFKEVSDEKLSDFDWIERTKFVWEPDVLEEFKEYSCPSCGGNIITKTTSSVAKCPFCSHDVIISSNFAGDIRPDKVIPFSRKAEEFAEQYRSYIAASRYAPKEFKDERVTDNIRGCYIPIWLYSCTCDTNINDETNANIRIKDYPILATDVQKNIFYAAEPFDYNKAEDFTESCLTGFYANRYSIGAEHAIDIADKEIKNVCSIRVASMVGGDFVPDRVRKKTDISQRKLMYYLVPIWFMNVTYRKKNYTFAMNGQTGEFVNSEVPFNRKYSLDSILIFLALEILSAICVFSFFYSNEWNKDFRAIIAALIVTVLIVLLMSTPVNFIISLIIHRLFFKKSIKGLGFNERERVAKISKFIDGEIKTTKLHK</sequence>
<dbReference type="EMBL" id="FRCT01000004">
    <property type="protein sequence ID" value="SHM40951.1"/>
    <property type="molecule type" value="Genomic_DNA"/>
</dbReference>
<gene>
    <name evidence="2" type="ORF">SAMN04487860_104162</name>
</gene>
<dbReference type="RefSeq" id="WP_072949789.1">
    <property type="nucleotide sequence ID" value="NZ_FRCT01000004.1"/>
</dbReference>
<dbReference type="AlphaFoldDB" id="A0A1M7IJP4"/>
<proteinExistence type="predicted"/>
<dbReference type="Proteomes" id="UP000184394">
    <property type="component" value="Unassembled WGS sequence"/>
</dbReference>
<dbReference type="OrthoDB" id="3182597at2"/>
<evidence type="ECO:0000313" key="3">
    <source>
        <dbReference type="Proteomes" id="UP000184394"/>
    </source>
</evidence>
<organism evidence="2 3">
    <name type="scientific">Ruminococcus flavefaciens</name>
    <dbReference type="NCBI Taxonomy" id="1265"/>
    <lineage>
        <taxon>Bacteria</taxon>
        <taxon>Bacillati</taxon>
        <taxon>Bacillota</taxon>
        <taxon>Clostridia</taxon>
        <taxon>Eubacteriales</taxon>
        <taxon>Oscillospiraceae</taxon>
        <taxon>Ruminococcus</taxon>
    </lineage>
</organism>